<comment type="subcellular location">
    <subcellularLocation>
        <location evidence="1">Cytoplasm</location>
    </subcellularLocation>
</comment>
<evidence type="ECO:0000256" key="2">
    <source>
        <dbReference type="ARBA" id="ARBA00022490"/>
    </source>
</evidence>
<protein>
    <recommendedName>
        <fullName evidence="8">RZ-type domain-containing protein</fullName>
    </recommendedName>
</protein>
<dbReference type="EMBL" id="VXIV02001535">
    <property type="protein sequence ID" value="KAF6032078.1"/>
    <property type="molecule type" value="Genomic_DNA"/>
</dbReference>
<accession>A0A7J7K3B0</accession>
<evidence type="ECO:0000256" key="1">
    <source>
        <dbReference type="ARBA" id="ARBA00004496"/>
    </source>
</evidence>
<dbReference type="GO" id="GO:0004842">
    <property type="term" value="F:ubiquitin-protein transferase activity"/>
    <property type="evidence" value="ECO:0007669"/>
    <property type="project" value="InterPro"/>
</dbReference>
<dbReference type="GO" id="GO:0016887">
    <property type="term" value="F:ATP hydrolysis activity"/>
    <property type="evidence" value="ECO:0007669"/>
    <property type="project" value="InterPro"/>
</dbReference>
<evidence type="ECO:0000313" key="9">
    <source>
        <dbReference type="EMBL" id="KAF6032078.1"/>
    </source>
</evidence>
<comment type="caution">
    <text evidence="9">The sequence shown here is derived from an EMBL/GenBank/DDBJ whole genome shotgun (WGS) entry which is preliminary data.</text>
</comment>
<gene>
    <name evidence="9" type="ORF">EB796_009578</name>
</gene>
<proteinExistence type="predicted"/>
<sequence>MLILHLYACMYSTTHVADLYPLFEIIESPSNCTDRFFPTMADNQFEVHQEAIRKALQKEGENPVAYRCPNGHPYVIGDCGRPYYLATCHECGAQIGGQGHKAATGNAALATGDSSTQSRKGHILGRQTSRPGVAPERELSSLSCAVLRCLTHLAMYTSSLFSRYHMFRIIQPNLVREDDVRPFIDAHIQLDLQQIAQCCAESTDDCILLLHDVINRMKQASHIGENITLDTTDIRKKWEREFDERYIQPVFDNRKHNLETIKGELDTSKSVDIKDILSTVRQPLNRANLLASPGLWAYRRPLTVPALQNLLVSTYKEAPRLCDVINSSEKLMALKYLPDILNLMRLLNGEFHSKFSRAKADSLTIRDFCDQYATEANGIRRLTNSYISSWNLMLQSSNKSMTVTLILMNIDSPLSQLLYDRHAPKSTTKSQISTPFQLVNFLVDIQNKLLAYDDNRQSIKLSSANSSHVISIENCDELLDLVLAHGEYELRETTSVTYNWPAIEREVIHRYISNKPRIEFSRDQLPFYVYQEDFNLHNQMQTINESQERLDKHFQESIINALTQRIPVLTAHLKDLQVIINILSVAPHIEGEDSLAEYMKETFGREPEYLSQEIRIKHVKHVWLLLKYAQTDLLMKQHQEPFDDLPAEYRDNINQDLLIDLSDHFRYNSPKTKKFLLQLFDFIIIGLNKAAVVQDSADPENSIVEALKTHIMKSFDEIQAYELMEELPPLPTQLKARHASKAWCYIWTQYTTRRE</sequence>
<evidence type="ECO:0000259" key="8">
    <source>
        <dbReference type="PROSITE" id="PS51981"/>
    </source>
</evidence>
<dbReference type="PROSITE" id="PS51981">
    <property type="entry name" value="ZF_RZ"/>
    <property type="match status" value="1"/>
</dbReference>
<evidence type="ECO:0000256" key="5">
    <source>
        <dbReference type="ARBA" id="ARBA00022833"/>
    </source>
</evidence>
<dbReference type="InterPro" id="IPR031248">
    <property type="entry name" value="RNF213"/>
</dbReference>
<dbReference type="GO" id="GO:0005737">
    <property type="term" value="C:cytoplasm"/>
    <property type="evidence" value="ECO:0007669"/>
    <property type="project" value="UniProtKB-SubCell"/>
</dbReference>
<evidence type="ECO:0000313" key="10">
    <source>
        <dbReference type="Proteomes" id="UP000593567"/>
    </source>
</evidence>
<dbReference type="GO" id="GO:0002376">
    <property type="term" value="P:immune system process"/>
    <property type="evidence" value="ECO:0007669"/>
    <property type="project" value="UniProtKB-KW"/>
</dbReference>
<evidence type="ECO:0000256" key="3">
    <source>
        <dbReference type="ARBA" id="ARBA00022723"/>
    </source>
</evidence>
<dbReference type="Pfam" id="PF20173">
    <property type="entry name" value="ZnF_RZ-type"/>
    <property type="match status" value="1"/>
</dbReference>
<name>A0A7J7K3B0_BUGNE</name>
<dbReference type="GO" id="GO:0008270">
    <property type="term" value="F:zinc ion binding"/>
    <property type="evidence" value="ECO:0007669"/>
    <property type="project" value="UniProtKB-KW"/>
</dbReference>
<evidence type="ECO:0000256" key="6">
    <source>
        <dbReference type="ARBA" id="ARBA00022859"/>
    </source>
</evidence>
<reference evidence="9" key="1">
    <citation type="submission" date="2020-06" db="EMBL/GenBank/DDBJ databases">
        <title>Draft genome of Bugula neritina, a colonial animal packing powerful symbionts and potential medicines.</title>
        <authorList>
            <person name="Rayko M."/>
        </authorList>
    </citation>
    <scope>NUCLEOTIDE SEQUENCE [LARGE SCALE GENOMIC DNA]</scope>
    <source>
        <strain evidence="9">Kwan_BN1</strain>
    </source>
</reference>
<dbReference type="InterPro" id="IPR046439">
    <property type="entry name" value="ZF_RZ_dom"/>
</dbReference>
<dbReference type="PANTHER" id="PTHR22605:SF16">
    <property type="entry name" value="E3 UBIQUITIN-PROTEIN LIGASE RNF213"/>
    <property type="match status" value="1"/>
</dbReference>
<dbReference type="OrthoDB" id="6135597at2759"/>
<keyword evidence="3" id="KW-0479">Metal-binding</keyword>
<dbReference type="Proteomes" id="UP000593567">
    <property type="component" value="Unassembled WGS sequence"/>
</dbReference>
<feature type="domain" description="RZ-type" evidence="8">
    <location>
        <begin position="47"/>
        <end position="118"/>
    </location>
</feature>
<feature type="region of interest" description="Disordered" evidence="7">
    <location>
        <begin position="110"/>
        <end position="132"/>
    </location>
</feature>
<evidence type="ECO:0000256" key="4">
    <source>
        <dbReference type="ARBA" id="ARBA00022771"/>
    </source>
</evidence>
<keyword evidence="6" id="KW-0391">Immunity</keyword>
<keyword evidence="5" id="KW-0862">Zinc</keyword>
<dbReference type="AlphaFoldDB" id="A0A7J7K3B0"/>
<evidence type="ECO:0000256" key="7">
    <source>
        <dbReference type="SAM" id="MobiDB-lite"/>
    </source>
</evidence>
<keyword evidence="4" id="KW-0863">Zinc-finger</keyword>
<organism evidence="9 10">
    <name type="scientific">Bugula neritina</name>
    <name type="common">Brown bryozoan</name>
    <name type="synonym">Sertularia neritina</name>
    <dbReference type="NCBI Taxonomy" id="10212"/>
    <lineage>
        <taxon>Eukaryota</taxon>
        <taxon>Metazoa</taxon>
        <taxon>Spiralia</taxon>
        <taxon>Lophotrochozoa</taxon>
        <taxon>Bryozoa</taxon>
        <taxon>Gymnolaemata</taxon>
        <taxon>Cheilostomatida</taxon>
        <taxon>Flustrina</taxon>
        <taxon>Buguloidea</taxon>
        <taxon>Bugulidae</taxon>
        <taxon>Bugula</taxon>
    </lineage>
</organism>
<keyword evidence="10" id="KW-1185">Reference proteome</keyword>
<dbReference type="PANTHER" id="PTHR22605">
    <property type="entry name" value="RZ-TYPE DOMAIN-CONTAINING PROTEIN"/>
    <property type="match status" value="1"/>
</dbReference>
<keyword evidence="2" id="KW-0963">Cytoplasm</keyword>